<keyword evidence="6" id="KW-1185">Reference proteome</keyword>
<dbReference type="EMBL" id="PDCJ01000001">
    <property type="protein sequence ID" value="PEG30969.1"/>
    <property type="molecule type" value="Genomic_DNA"/>
</dbReference>
<dbReference type="RefSeq" id="WP_058295133.1">
    <property type="nucleotide sequence ID" value="NZ_CAMRXJ010000044.1"/>
</dbReference>
<evidence type="ECO:0000259" key="4">
    <source>
        <dbReference type="PROSITE" id="PS50995"/>
    </source>
</evidence>
<proteinExistence type="predicted"/>
<keyword evidence="3" id="KW-0804">Transcription</keyword>
<dbReference type="SMART" id="SM00347">
    <property type="entry name" value="HTH_MARR"/>
    <property type="match status" value="1"/>
</dbReference>
<organism evidence="5 6">
    <name type="scientific">Clostridium neonatale</name>
    <dbReference type="NCBI Taxonomy" id="137838"/>
    <lineage>
        <taxon>Bacteria</taxon>
        <taxon>Bacillati</taxon>
        <taxon>Bacillota</taxon>
        <taxon>Clostridia</taxon>
        <taxon>Eubacteriales</taxon>
        <taxon>Clostridiaceae</taxon>
        <taxon>Clostridium</taxon>
    </lineage>
</organism>
<evidence type="ECO:0000256" key="3">
    <source>
        <dbReference type="ARBA" id="ARBA00023163"/>
    </source>
</evidence>
<dbReference type="InterPro" id="IPR036390">
    <property type="entry name" value="WH_DNA-bd_sf"/>
</dbReference>
<dbReference type="Gene3D" id="1.10.10.10">
    <property type="entry name" value="Winged helix-like DNA-binding domain superfamily/Winged helix DNA-binding domain"/>
    <property type="match status" value="1"/>
</dbReference>
<feature type="domain" description="HTH marR-type" evidence="4">
    <location>
        <begin position="9"/>
        <end position="143"/>
    </location>
</feature>
<dbReference type="PANTHER" id="PTHR42756:SF1">
    <property type="entry name" value="TRANSCRIPTIONAL REPRESSOR OF EMRAB OPERON"/>
    <property type="match status" value="1"/>
</dbReference>
<dbReference type="SUPFAM" id="SSF46785">
    <property type="entry name" value="Winged helix' DNA-binding domain"/>
    <property type="match status" value="1"/>
</dbReference>
<dbReference type="Pfam" id="PF12802">
    <property type="entry name" value="MarR_2"/>
    <property type="match status" value="1"/>
</dbReference>
<sequence length="151" mass="17777">MNEKTTIDSLEIISEMAKVSKLTNKINDKFYKRFKLTRIQFTALGFLYVVGETGYSLSEISEKLDITKPSASTLIDRMVKLSMVERVSNKEDRRRIRIIITSYGKEIMEEALKLNEEFKKKSLSFLTEEERLTFYKLLLKIKNNLIKDYEE</sequence>
<dbReference type="Proteomes" id="UP000220840">
    <property type="component" value="Unassembled WGS sequence"/>
</dbReference>
<dbReference type="InterPro" id="IPR000835">
    <property type="entry name" value="HTH_MarR-typ"/>
</dbReference>
<dbReference type="OrthoDB" id="162531at2"/>
<dbReference type="PRINTS" id="PR00598">
    <property type="entry name" value="HTHMARR"/>
</dbReference>
<dbReference type="PANTHER" id="PTHR42756">
    <property type="entry name" value="TRANSCRIPTIONAL REGULATOR, MARR"/>
    <property type="match status" value="1"/>
</dbReference>
<dbReference type="AlphaFoldDB" id="A0A2A7MH86"/>
<evidence type="ECO:0000256" key="1">
    <source>
        <dbReference type="ARBA" id="ARBA00023015"/>
    </source>
</evidence>
<keyword evidence="1" id="KW-0805">Transcription regulation</keyword>
<keyword evidence="2" id="KW-0238">DNA-binding</keyword>
<reference evidence="5 6" key="1">
    <citation type="submission" date="2017-10" db="EMBL/GenBank/DDBJ databases">
        <title>Effective Description of Clostridium neonatale sp. nov. linked to necrotizing enterocolitis in neonates and a clarification of species assignable to the genus Clostridium (Prazmowski 1880) emend. Lawson and Rainey 2016.</title>
        <authorList>
            <person name="Bernard K."/>
            <person name="Burdz T."/>
            <person name="Wiebe D."/>
            <person name="Balcewich B."/>
            <person name="Alfa M."/>
            <person name="Bernier A.-M."/>
        </authorList>
    </citation>
    <scope>NUCLEOTIDE SEQUENCE [LARGE SCALE GENOMIC DNA]</scope>
    <source>
        <strain evidence="5 6">LCDC99A005</strain>
    </source>
</reference>
<evidence type="ECO:0000313" key="5">
    <source>
        <dbReference type="EMBL" id="PEG30969.1"/>
    </source>
</evidence>
<dbReference type="PROSITE" id="PS50995">
    <property type="entry name" value="HTH_MARR_2"/>
    <property type="match status" value="1"/>
</dbReference>
<evidence type="ECO:0000313" key="6">
    <source>
        <dbReference type="Proteomes" id="UP000220840"/>
    </source>
</evidence>
<accession>A0A2A7MH86</accession>
<dbReference type="InterPro" id="IPR036388">
    <property type="entry name" value="WH-like_DNA-bd_sf"/>
</dbReference>
<dbReference type="GO" id="GO:0003677">
    <property type="term" value="F:DNA binding"/>
    <property type="evidence" value="ECO:0007669"/>
    <property type="project" value="UniProtKB-KW"/>
</dbReference>
<protein>
    <submittedName>
        <fullName evidence="5">MarR family transcriptional regulator</fullName>
    </submittedName>
</protein>
<dbReference type="GO" id="GO:0003700">
    <property type="term" value="F:DNA-binding transcription factor activity"/>
    <property type="evidence" value="ECO:0007669"/>
    <property type="project" value="InterPro"/>
</dbReference>
<name>A0A2A7MH86_9CLOT</name>
<comment type="caution">
    <text evidence="5">The sequence shown here is derived from an EMBL/GenBank/DDBJ whole genome shotgun (WGS) entry which is preliminary data.</text>
</comment>
<evidence type="ECO:0000256" key="2">
    <source>
        <dbReference type="ARBA" id="ARBA00023125"/>
    </source>
</evidence>
<gene>
    <name evidence="5" type="ORF">CQ394_04395</name>
</gene>
<dbReference type="STRING" id="137838.GCA_001458595_02343"/>